<dbReference type="EMBL" id="QRUH01000002">
    <property type="protein sequence ID" value="RGR50338.1"/>
    <property type="molecule type" value="Genomic_DNA"/>
</dbReference>
<dbReference type="Proteomes" id="UP000285839">
    <property type="component" value="Unassembled WGS sequence"/>
</dbReference>
<dbReference type="AlphaFoldDB" id="A0A396FXA1"/>
<evidence type="ECO:0000313" key="7">
    <source>
        <dbReference type="Proteomes" id="UP000284644"/>
    </source>
</evidence>
<dbReference type="EMBL" id="QROE01000001">
    <property type="protein sequence ID" value="RHK98554.1"/>
    <property type="molecule type" value="Genomic_DNA"/>
</dbReference>
<dbReference type="RefSeq" id="WP_117639899.1">
    <property type="nucleotide sequence ID" value="NZ_CABJDZ010000001.1"/>
</dbReference>
<evidence type="ECO:0000313" key="8">
    <source>
        <dbReference type="Proteomes" id="UP000285839"/>
    </source>
</evidence>
<organism evidence="2 8">
    <name type="scientific">Blautia obeum</name>
    <dbReference type="NCBI Taxonomy" id="40520"/>
    <lineage>
        <taxon>Bacteria</taxon>
        <taxon>Bacillati</taxon>
        <taxon>Bacillota</taxon>
        <taxon>Clostridia</taxon>
        <taxon>Lachnospirales</taxon>
        <taxon>Lachnospiraceae</taxon>
        <taxon>Blautia</taxon>
    </lineage>
</organism>
<dbReference type="Proteomes" id="UP000284267">
    <property type="component" value="Unassembled WGS sequence"/>
</dbReference>
<dbReference type="EMBL" id="QRSS01000006">
    <property type="protein sequence ID" value="RGQ05539.1"/>
    <property type="molecule type" value="Genomic_DNA"/>
</dbReference>
<dbReference type="Proteomes" id="UP000283585">
    <property type="component" value="Unassembled WGS sequence"/>
</dbReference>
<evidence type="ECO:0000313" key="1">
    <source>
        <dbReference type="EMBL" id="RGQ05539.1"/>
    </source>
</evidence>
<reference evidence="5 6" key="1">
    <citation type="submission" date="2018-08" db="EMBL/GenBank/DDBJ databases">
        <title>A genome reference for cultivated species of the human gut microbiota.</title>
        <authorList>
            <person name="Zou Y."/>
            <person name="Xue W."/>
            <person name="Luo G."/>
        </authorList>
    </citation>
    <scope>NUCLEOTIDE SEQUENCE [LARGE SCALE GENOMIC DNA]</scope>
    <source>
        <strain evidence="2 8">AF25-21</strain>
        <strain evidence="1 5">AF29-2BH</strain>
        <strain evidence="4 6">AF39-4</strain>
        <strain evidence="3 7">AM29-25AC</strain>
    </source>
</reference>
<protein>
    <submittedName>
        <fullName evidence="2">Uncharacterized protein</fullName>
    </submittedName>
</protein>
<evidence type="ECO:0000313" key="5">
    <source>
        <dbReference type="Proteomes" id="UP000283585"/>
    </source>
</evidence>
<comment type="caution">
    <text evidence="2">The sequence shown here is derived from an EMBL/GenBank/DDBJ whole genome shotgun (WGS) entry which is preliminary data.</text>
</comment>
<evidence type="ECO:0000313" key="3">
    <source>
        <dbReference type="EMBL" id="RHE15058.1"/>
    </source>
</evidence>
<evidence type="ECO:0000313" key="4">
    <source>
        <dbReference type="EMBL" id="RHK98554.1"/>
    </source>
</evidence>
<sequence>MTHHEAEEYNHLLINEVIKEAETLGIEGKAGGEFIDRNILVIPDDPRKGMIFLGEESASYKLGNVRLNIKSAIIAALELVASVNLPESFFNYLQLLIVTALFIQKATKQEIKQEDAYVLYFLHQRNCYEQGICESEVQQEYLHWCERTLDKYPDNLEWDKTIERLREEKIIDIENEKIYLKELVLGHIK</sequence>
<dbReference type="Proteomes" id="UP000284644">
    <property type="component" value="Unassembled WGS sequence"/>
</dbReference>
<evidence type="ECO:0000313" key="2">
    <source>
        <dbReference type="EMBL" id="RGR50338.1"/>
    </source>
</evidence>
<proteinExistence type="predicted"/>
<name>A0A396FXA1_9FIRM</name>
<evidence type="ECO:0000313" key="6">
    <source>
        <dbReference type="Proteomes" id="UP000284267"/>
    </source>
</evidence>
<gene>
    <name evidence="4" type="ORF">DW040_04425</name>
    <name evidence="3" type="ORF">DW767_04585</name>
    <name evidence="2" type="ORF">DWY46_02820</name>
    <name evidence="1" type="ORF">DWZ12_06485</name>
</gene>
<accession>A0A396FXA1</accession>
<dbReference type="EMBL" id="QSJW01000002">
    <property type="protein sequence ID" value="RHE15058.1"/>
    <property type="molecule type" value="Genomic_DNA"/>
</dbReference>